<gene>
    <name evidence="1" type="ORF">SAMN05444695_11562</name>
</gene>
<dbReference type="AlphaFoldDB" id="A0A1G8QK03"/>
<dbReference type="GO" id="GO:0003677">
    <property type="term" value="F:DNA binding"/>
    <property type="evidence" value="ECO:0007669"/>
    <property type="project" value="UniProtKB-KW"/>
</dbReference>
<dbReference type="GO" id="GO:0006950">
    <property type="term" value="P:response to stress"/>
    <property type="evidence" value="ECO:0007669"/>
    <property type="project" value="TreeGrafter"/>
</dbReference>
<dbReference type="PANTHER" id="PTHR33164">
    <property type="entry name" value="TRANSCRIPTIONAL REGULATOR, MARR FAMILY"/>
    <property type="match status" value="1"/>
</dbReference>
<keyword evidence="1" id="KW-0238">DNA-binding</keyword>
<dbReference type="RefSeq" id="WP_072738803.1">
    <property type="nucleotide sequence ID" value="NZ_CP048813.1"/>
</dbReference>
<protein>
    <submittedName>
        <fullName evidence="1">DNA-binding transcriptional regulator, MarR family</fullName>
    </submittedName>
</protein>
<dbReference type="OrthoDB" id="4311144at2"/>
<dbReference type="EMBL" id="FNDN01000015">
    <property type="protein sequence ID" value="SDJ05139.1"/>
    <property type="molecule type" value="Genomic_DNA"/>
</dbReference>
<proteinExistence type="predicted"/>
<sequence>MADTSSRNSSRRIAEALGRVVRRRVRAPLYADLTANLDAAVNPATYPVVSAIDRLGPSSAAALADEVGLDRSVVSRRAATLVAAGLLASGPDPADARAVLLDLTDRGREAVVTMRERLDRAVDAATDEWTDEEVETFARLFTRFVDGLGR</sequence>
<reference evidence="1 2" key="1">
    <citation type="submission" date="2016-10" db="EMBL/GenBank/DDBJ databases">
        <authorList>
            <person name="de Groot N.N."/>
        </authorList>
    </citation>
    <scope>NUCLEOTIDE SEQUENCE [LARGE SCALE GENOMIC DNA]</scope>
    <source>
        <strain evidence="1 2">DSM 44892</strain>
    </source>
</reference>
<dbReference type="PROSITE" id="PS50995">
    <property type="entry name" value="HTH_MARR_2"/>
    <property type="match status" value="1"/>
</dbReference>
<name>A0A1G8QK03_9NOCA</name>
<keyword evidence="2" id="KW-1185">Reference proteome</keyword>
<dbReference type="InterPro" id="IPR036388">
    <property type="entry name" value="WH-like_DNA-bd_sf"/>
</dbReference>
<dbReference type="SMART" id="SM00347">
    <property type="entry name" value="HTH_MARR"/>
    <property type="match status" value="1"/>
</dbReference>
<dbReference type="Pfam" id="PF12802">
    <property type="entry name" value="MarR_2"/>
    <property type="match status" value="1"/>
</dbReference>
<evidence type="ECO:0000313" key="2">
    <source>
        <dbReference type="Proteomes" id="UP000183263"/>
    </source>
</evidence>
<dbReference type="InterPro" id="IPR000835">
    <property type="entry name" value="HTH_MarR-typ"/>
</dbReference>
<organism evidence="1 2">
    <name type="scientific">Rhodococcus triatomae</name>
    <dbReference type="NCBI Taxonomy" id="300028"/>
    <lineage>
        <taxon>Bacteria</taxon>
        <taxon>Bacillati</taxon>
        <taxon>Actinomycetota</taxon>
        <taxon>Actinomycetes</taxon>
        <taxon>Mycobacteriales</taxon>
        <taxon>Nocardiaceae</taxon>
        <taxon>Rhodococcus</taxon>
    </lineage>
</organism>
<dbReference type="PANTHER" id="PTHR33164:SF57">
    <property type="entry name" value="MARR-FAMILY TRANSCRIPTIONAL REGULATOR"/>
    <property type="match status" value="1"/>
</dbReference>
<evidence type="ECO:0000313" key="1">
    <source>
        <dbReference type="EMBL" id="SDJ05139.1"/>
    </source>
</evidence>
<dbReference type="InterPro" id="IPR036390">
    <property type="entry name" value="WH_DNA-bd_sf"/>
</dbReference>
<dbReference type="GO" id="GO:0003700">
    <property type="term" value="F:DNA-binding transcription factor activity"/>
    <property type="evidence" value="ECO:0007669"/>
    <property type="project" value="InterPro"/>
</dbReference>
<dbReference type="Proteomes" id="UP000183263">
    <property type="component" value="Unassembled WGS sequence"/>
</dbReference>
<dbReference type="SUPFAM" id="SSF46785">
    <property type="entry name" value="Winged helix' DNA-binding domain"/>
    <property type="match status" value="1"/>
</dbReference>
<dbReference type="InterPro" id="IPR039422">
    <property type="entry name" value="MarR/SlyA-like"/>
</dbReference>
<accession>A0A1G8QK03</accession>
<dbReference type="Gene3D" id="1.10.10.10">
    <property type="entry name" value="Winged helix-like DNA-binding domain superfamily/Winged helix DNA-binding domain"/>
    <property type="match status" value="1"/>
</dbReference>